<accession>A0AAD6V617</accession>
<proteinExistence type="predicted"/>
<gene>
    <name evidence="1" type="ORF">GGX14DRAFT_400525</name>
</gene>
<dbReference type="AlphaFoldDB" id="A0AAD6V617"/>
<dbReference type="Proteomes" id="UP001219525">
    <property type="component" value="Unassembled WGS sequence"/>
</dbReference>
<comment type="caution">
    <text evidence="1">The sequence shown here is derived from an EMBL/GenBank/DDBJ whole genome shotgun (WGS) entry which is preliminary data.</text>
</comment>
<reference evidence="1" key="1">
    <citation type="submission" date="2023-03" db="EMBL/GenBank/DDBJ databases">
        <title>Massive genome expansion in bonnet fungi (Mycena s.s.) driven by repeated elements and novel gene families across ecological guilds.</title>
        <authorList>
            <consortium name="Lawrence Berkeley National Laboratory"/>
            <person name="Harder C.B."/>
            <person name="Miyauchi S."/>
            <person name="Viragh M."/>
            <person name="Kuo A."/>
            <person name="Thoen E."/>
            <person name="Andreopoulos B."/>
            <person name="Lu D."/>
            <person name="Skrede I."/>
            <person name="Drula E."/>
            <person name="Henrissat B."/>
            <person name="Morin E."/>
            <person name="Kohler A."/>
            <person name="Barry K."/>
            <person name="LaButti K."/>
            <person name="Morin E."/>
            <person name="Salamov A."/>
            <person name="Lipzen A."/>
            <person name="Mereny Z."/>
            <person name="Hegedus B."/>
            <person name="Baldrian P."/>
            <person name="Stursova M."/>
            <person name="Weitz H."/>
            <person name="Taylor A."/>
            <person name="Grigoriev I.V."/>
            <person name="Nagy L.G."/>
            <person name="Martin F."/>
            <person name="Kauserud H."/>
        </authorList>
    </citation>
    <scope>NUCLEOTIDE SEQUENCE</scope>
    <source>
        <strain evidence="1">9144</strain>
    </source>
</reference>
<dbReference type="EMBL" id="JARJCW010000062">
    <property type="protein sequence ID" value="KAJ7200529.1"/>
    <property type="molecule type" value="Genomic_DNA"/>
</dbReference>
<keyword evidence="2" id="KW-1185">Reference proteome</keyword>
<evidence type="ECO:0000313" key="2">
    <source>
        <dbReference type="Proteomes" id="UP001219525"/>
    </source>
</evidence>
<organism evidence="1 2">
    <name type="scientific">Mycena pura</name>
    <dbReference type="NCBI Taxonomy" id="153505"/>
    <lineage>
        <taxon>Eukaryota</taxon>
        <taxon>Fungi</taxon>
        <taxon>Dikarya</taxon>
        <taxon>Basidiomycota</taxon>
        <taxon>Agaricomycotina</taxon>
        <taxon>Agaricomycetes</taxon>
        <taxon>Agaricomycetidae</taxon>
        <taxon>Agaricales</taxon>
        <taxon>Marasmiineae</taxon>
        <taxon>Mycenaceae</taxon>
        <taxon>Mycena</taxon>
    </lineage>
</organism>
<evidence type="ECO:0000313" key="1">
    <source>
        <dbReference type="EMBL" id="KAJ7200529.1"/>
    </source>
</evidence>
<sequence length="179" mass="19109">MACQWHRAYRCALGLPVPVLTSSSTWRSLVHVKTSRHAAFSVLRVGAITAVPTSRPAAEKIDEPQSGMAHHRDGWMDNATNLASPWAGTRNGVKGRVGVWKALGPQPGTSDKGLEAQATGSVIGRTLGKGCTHTVAEGFEFEVGAENKVSEHTDPAHRTECKLCLRAGADEYVHCGALK</sequence>
<protein>
    <submittedName>
        <fullName evidence="1">Uncharacterized protein</fullName>
    </submittedName>
</protein>
<name>A0AAD6V617_9AGAR</name>